<dbReference type="InterPro" id="IPR002298">
    <property type="entry name" value="DNA_polymerase_A"/>
</dbReference>
<protein>
    <recommendedName>
        <fullName evidence="2">DNA-directed DNA polymerase family A palm domain-containing protein</fullName>
    </recommendedName>
</protein>
<evidence type="ECO:0000259" key="2">
    <source>
        <dbReference type="SMART" id="SM00482"/>
    </source>
</evidence>
<dbReference type="Gene3D" id="1.10.150.20">
    <property type="entry name" value="5' to 3' exonuclease, C-terminal subdomain"/>
    <property type="match status" value="1"/>
</dbReference>
<dbReference type="SMART" id="SM00482">
    <property type="entry name" value="POLAc"/>
    <property type="match status" value="1"/>
</dbReference>
<dbReference type="PANTHER" id="PTHR10133">
    <property type="entry name" value="DNA POLYMERASE I"/>
    <property type="match status" value="1"/>
</dbReference>
<dbReference type="EMBL" id="LAZR01039224">
    <property type="protein sequence ID" value="KKL17530.1"/>
    <property type="molecule type" value="Genomic_DNA"/>
</dbReference>
<evidence type="ECO:0000313" key="3">
    <source>
        <dbReference type="EMBL" id="KKL17530.1"/>
    </source>
</evidence>
<accession>A0A0F9B7A2</accession>
<feature type="domain" description="DNA-directed DNA polymerase family A palm" evidence="2">
    <location>
        <begin position="192"/>
        <end position="418"/>
    </location>
</feature>
<dbReference type="Pfam" id="PF00476">
    <property type="entry name" value="DNA_pol_A"/>
    <property type="match status" value="1"/>
</dbReference>
<organism evidence="3">
    <name type="scientific">marine sediment metagenome</name>
    <dbReference type="NCBI Taxonomy" id="412755"/>
    <lineage>
        <taxon>unclassified sequences</taxon>
        <taxon>metagenomes</taxon>
        <taxon>ecological metagenomes</taxon>
    </lineage>
</organism>
<dbReference type="Gene3D" id="3.30.70.370">
    <property type="match status" value="1"/>
</dbReference>
<reference evidence="3" key="1">
    <citation type="journal article" date="2015" name="Nature">
        <title>Complex archaea that bridge the gap between prokaryotes and eukaryotes.</title>
        <authorList>
            <person name="Spang A."/>
            <person name="Saw J.H."/>
            <person name="Jorgensen S.L."/>
            <person name="Zaremba-Niedzwiedzka K."/>
            <person name="Martijn J."/>
            <person name="Lind A.E."/>
            <person name="van Eijk R."/>
            <person name="Schleper C."/>
            <person name="Guy L."/>
            <person name="Ettema T.J."/>
        </authorList>
    </citation>
    <scope>NUCLEOTIDE SEQUENCE</scope>
</reference>
<dbReference type="GO" id="GO:0003887">
    <property type="term" value="F:DNA-directed DNA polymerase activity"/>
    <property type="evidence" value="ECO:0007669"/>
    <property type="project" value="InterPro"/>
</dbReference>
<name>A0A0F9B7A2_9ZZZZ</name>
<dbReference type="GO" id="GO:0006302">
    <property type="term" value="P:double-strand break repair"/>
    <property type="evidence" value="ECO:0007669"/>
    <property type="project" value="TreeGrafter"/>
</dbReference>
<sequence>MELQVAKMYKIGPLVYDNPFAFDMALLDPITSMMTNGINIDIDKKNEFSAEYTSRWRHRQEKLDAILGYNLNVNSPKQVAECLYGDLGLPERRYSGKVTTSEAAIRSLLALSESKMKKSSPQSRLKWLRGYLTLMELLKIRSLRKRLSSYINTRIDNDGHMRCTISIGGTETGRFSHSKTLWGTGCNLATVPRELRSMFIADRGKEIAELDLNRGESWIYSHLAADPEMMAIHQEGRDFHVETACAISTAFGKGIRLSEWEAFAKESPEKAYKLRYVGKKTNHATAYKMGPIKGAEEVNKEADDTGVTCTSAQFKDAQRLWVRKYIRMPSWWKEIESELSDSRTLKTPFGRIRTFYGHWGEELFKEAIAYKPQSTSVDYINLAMLNVYHNLVVPDRRWGLQLLHQNHDSILIQYKEEFRDEVLAACVDHMTYSIEVNNYKIVIPIEAQTGHSWGELTEWERAA</sequence>
<gene>
    <name evidence="3" type="ORF">LCGC14_2484640</name>
</gene>
<comment type="caution">
    <text evidence="3">The sequence shown here is derived from an EMBL/GenBank/DDBJ whole genome shotgun (WGS) entry which is preliminary data.</text>
</comment>
<proteinExistence type="predicted"/>
<dbReference type="SUPFAM" id="SSF56672">
    <property type="entry name" value="DNA/RNA polymerases"/>
    <property type="match status" value="1"/>
</dbReference>
<dbReference type="InterPro" id="IPR001098">
    <property type="entry name" value="DNA-dir_DNA_pol_A_palm_dom"/>
</dbReference>
<dbReference type="PANTHER" id="PTHR10133:SF27">
    <property type="entry name" value="DNA POLYMERASE NU"/>
    <property type="match status" value="1"/>
</dbReference>
<dbReference type="AlphaFoldDB" id="A0A0F9B7A2"/>
<keyword evidence="1" id="KW-0235">DNA replication</keyword>
<dbReference type="GO" id="GO:0003677">
    <property type="term" value="F:DNA binding"/>
    <property type="evidence" value="ECO:0007669"/>
    <property type="project" value="InterPro"/>
</dbReference>
<dbReference type="GO" id="GO:0006261">
    <property type="term" value="P:DNA-templated DNA replication"/>
    <property type="evidence" value="ECO:0007669"/>
    <property type="project" value="InterPro"/>
</dbReference>
<evidence type="ECO:0000256" key="1">
    <source>
        <dbReference type="ARBA" id="ARBA00022705"/>
    </source>
</evidence>
<dbReference type="Gene3D" id="1.20.1060.10">
    <property type="entry name" value="Taq DNA Polymerase, Chain T, domain 4"/>
    <property type="match status" value="1"/>
</dbReference>
<dbReference type="InterPro" id="IPR043502">
    <property type="entry name" value="DNA/RNA_pol_sf"/>
</dbReference>